<dbReference type="CDD" id="cd01635">
    <property type="entry name" value="Glycosyltransferase_GTB-type"/>
    <property type="match status" value="1"/>
</dbReference>
<evidence type="ECO:0000313" key="8">
    <source>
        <dbReference type="EMBL" id="MFC3195012.1"/>
    </source>
</evidence>
<dbReference type="Proteomes" id="UP001595533">
    <property type="component" value="Unassembled WGS sequence"/>
</dbReference>
<proteinExistence type="inferred from homology"/>
<feature type="domain" description="tRNA-queuosine alpha-mannosyltransferase N-terminal" evidence="7">
    <location>
        <begin position="8"/>
        <end position="177"/>
    </location>
</feature>
<sequence length="361" mass="41880">MSQINHRRVLLLSAYDAASHRYWHQQLRLQFPNWNWTLLSLKDRYFAWRMGGNALSFKAAYDRQLSEAYDLVVATSMTDLTSLRSWYPHLSQVPNLLYFHENQFAYPVNHRQQGLLEMQLRSVLSACSADRLAFNSHYNRDTFLAGLRQMLNSMPDGTPDDLPEQLAARSVVLPVPLTEDCQPLTNKNQKNELHIIWNHRWEHDKGPEVLLALLQHCQQHPKASTFRFHLLGQSFKKVPHAMQQILDQHAAQLEQTGRLTDRSDYLATLQQADVGISTAYHDFQGLALQEAVACGCVPLAPDRLVYPEWYPEDCRYPSCPDNPQEEARHMFHKLLELPTQSIDLSALKWRALHQDYLQWLS</sequence>
<keyword evidence="2" id="KW-0328">Glycosyltransferase</keyword>
<dbReference type="EC" id="2.4.1.110" evidence="4"/>
<evidence type="ECO:0000256" key="4">
    <source>
        <dbReference type="ARBA" id="ARBA00044517"/>
    </source>
</evidence>
<evidence type="ECO:0000313" key="9">
    <source>
        <dbReference type="Proteomes" id="UP001595533"/>
    </source>
</evidence>
<evidence type="ECO:0000256" key="2">
    <source>
        <dbReference type="ARBA" id="ARBA00022676"/>
    </source>
</evidence>
<comment type="catalytic activity">
    <reaction evidence="6">
        <text>queuosine(34) in tRNA(Asp) + GDP-alpha-D-mannose = O-4''-alpha-D-mannosylqueuosine(34) in tRNA(Asp) + GDP + H(+)</text>
        <dbReference type="Rhea" id="RHEA:12885"/>
        <dbReference type="Rhea" id="RHEA-COMP:18572"/>
        <dbReference type="Rhea" id="RHEA-COMP:18581"/>
        <dbReference type="ChEBI" id="CHEBI:15378"/>
        <dbReference type="ChEBI" id="CHEBI:57527"/>
        <dbReference type="ChEBI" id="CHEBI:58189"/>
        <dbReference type="ChEBI" id="CHEBI:194431"/>
        <dbReference type="ChEBI" id="CHEBI:194442"/>
        <dbReference type="EC" id="2.4.1.110"/>
    </reaction>
    <physiologicalReaction direction="left-to-right" evidence="6">
        <dbReference type="Rhea" id="RHEA:12886"/>
    </physiologicalReaction>
</comment>
<evidence type="ECO:0000259" key="7">
    <source>
        <dbReference type="Pfam" id="PF12038"/>
    </source>
</evidence>
<name>A0ABV7JI16_9GAMM</name>
<evidence type="ECO:0000256" key="6">
    <source>
        <dbReference type="ARBA" id="ARBA00048439"/>
    </source>
</evidence>
<dbReference type="EMBL" id="JBHRTS010000006">
    <property type="protein sequence ID" value="MFC3195012.1"/>
    <property type="molecule type" value="Genomic_DNA"/>
</dbReference>
<comment type="similarity">
    <text evidence="1">Belongs to the glycosyltransferase group 1 family. Glycosyltransferase 4 subfamily.</text>
</comment>
<accession>A0ABV7JI16</accession>
<reference evidence="9" key="1">
    <citation type="journal article" date="2019" name="Int. J. Syst. Evol. Microbiol.">
        <title>The Global Catalogue of Microorganisms (GCM) 10K type strain sequencing project: providing services to taxonomists for standard genome sequencing and annotation.</title>
        <authorList>
            <consortium name="The Broad Institute Genomics Platform"/>
            <consortium name="The Broad Institute Genome Sequencing Center for Infectious Disease"/>
            <person name="Wu L."/>
            <person name="Ma J."/>
        </authorList>
    </citation>
    <scope>NUCLEOTIDE SEQUENCE [LARGE SCALE GENOMIC DNA]</scope>
    <source>
        <strain evidence="9">KCTC 42953</strain>
    </source>
</reference>
<dbReference type="PANTHER" id="PTHR13615">
    <property type="entry name" value="GLYCOSYLTRANSFERASE-LIKE 1"/>
    <property type="match status" value="1"/>
</dbReference>
<dbReference type="InterPro" id="IPR022701">
    <property type="entry name" value="QTMAN_N"/>
</dbReference>
<comment type="caution">
    <text evidence="8">The sequence shown here is derived from an EMBL/GenBank/DDBJ whole genome shotgun (WGS) entry which is preliminary data.</text>
</comment>
<dbReference type="Gene3D" id="3.40.50.2000">
    <property type="entry name" value="Glycogen Phosphorylase B"/>
    <property type="match status" value="1"/>
</dbReference>
<keyword evidence="9" id="KW-1185">Reference proteome</keyword>
<dbReference type="SUPFAM" id="SSF53756">
    <property type="entry name" value="UDP-Glycosyltransferase/glycogen phosphorylase"/>
    <property type="match status" value="1"/>
</dbReference>
<evidence type="ECO:0000256" key="3">
    <source>
        <dbReference type="ARBA" id="ARBA00022679"/>
    </source>
</evidence>
<dbReference type="Pfam" id="PF12038">
    <property type="entry name" value="QTMAN_N"/>
    <property type="match status" value="1"/>
</dbReference>
<keyword evidence="3" id="KW-0808">Transferase</keyword>
<evidence type="ECO:0000256" key="1">
    <source>
        <dbReference type="ARBA" id="ARBA00009481"/>
    </source>
</evidence>
<evidence type="ECO:0000256" key="5">
    <source>
        <dbReference type="ARBA" id="ARBA00044539"/>
    </source>
</evidence>
<organism evidence="8 9">
    <name type="scientific">Marinicella sediminis</name>
    <dbReference type="NCBI Taxonomy" id="1792834"/>
    <lineage>
        <taxon>Bacteria</taxon>
        <taxon>Pseudomonadati</taxon>
        <taxon>Pseudomonadota</taxon>
        <taxon>Gammaproteobacteria</taxon>
        <taxon>Lysobacterales</taxon>
        <taxon>Marinicellaceae</taxon>
        <taxon>Marinicella</taxon>
    </lineage>
</organism>
<dbReference type="RefSeq" id="WP_157892884.1">
    <property type="nucleotide sequence ID" value="NZ_JBHRTS010000006.1"/>
</dbReference>
<protein>
    <recommendedName>
        <fullName evidence="5">tRNA-queuosine alpha-mannosyltransferase</fullName>
        <ecNumber evidence="4">2.4.1.110</ecNumber>
    </recommendedName>
</protein>
<dbReference type="InterPro" id="IPR051862">
    <property type="entry name" value="GT-like_domain_containing_1"/>
</dbReference>
<gene>
    <name evidence="8" type="ORF">ACFODZ_12240</name>
</gene>
<dbReference type="PANTHER" id="PTHR13615:SF3">
    <property type="entry name" value="GLYCOSYLTRANSFERASE-LIKE DOMAIN-CONTAINING PROTEIN 1"/>
    <property type="match status" value="1"/>
</dbReference>